<dbReference type="Proteomes" id="UP000053593">
    <property type="component" value="Unassembled WGS sequence"/>
</dbReference>
<accession>A0A0D0BWX9</accession>
<organism evidence="2 3">
    <name type="scientific">Collybiopsis luxurians FD-317 M1</name>
    <dbReference type="NCBI Taxonomy" id="944289"/>
    <lineage>
        <taxon>Eukaryota</taxon>
        <taxon>Fungi</taxon>
        <taxon>Dikarya</taxon>
        <taxon>Basidiomycota</taxon>
        <taxon>Agaricomycotina</taxon>
        <taxon>Agaricomycetes</taxon>
        <taxon>Agaricomycetidae</taxon>
        <taxon>Agaricales</taxon>
        <taxon>Marasmiineae</taxon>
        <taxon>Omphalotaceae</taxon>
        <taxon>Collybiopsis</taxon>
        <taxon>Collybiopsis luxurians</taxon>
    </lineage>
</organism>
<feature type="region of interest" description="Disordered" evidence="1">
    <location>
        <begin position="326"/>
        <end position="392"/>
    </location>
</feature>
<proteinExistence type="predicted"/>
<gene>
    <name evidence="2" type="ORF">GYMLUDRAFT_244590</name>
</gene>
<evidence type="ECO:0000313" key="2">
    <source>
        <dbReference type="EMBL" id="KIK60156.1"/>
    </source>
</evidence>
<dbReference type="EMBL" id="KN834776">
    <property type="protein sequence ID" value="KIK60156.1"/>
    <property type="molecule type" value="Genomic_DNA"/>
</dbReference>
<evidence type="ECO:0000256" key="1">
    <source>
        <dbReference type="SAM" id="MobiDB-lite"/>
    </source>
</evidence>
<reference evidence="2 3" key="1">
    <citation type="submission" date="2014-04" db="EMBL/GenBank/DDBJ databases">
        <title>Evolutionary Origins and Diversification of the Mycorrhizal Mutualists.</title>
        <authorList>
            <consortium name="DOE Joint Genome Institute"/>
            <consortium name="Mycorrhizal Genomics Consortium"/>
            <person name="Kohler A."/>
            <person name="Kuo A."/>
            <person name="Nagy L.G."/>
            <person name="Floudas D."/>
            <person name="Copeland A."/>
            <person name="Barry K.W."/>
            <person name="Cichocki N."/>
            <person name="Veneault-Fourrey C."/>
            <person name="LaButti K."/>
            <person name="Lindquist E.A."/>
            <person name="Lipzen A."/>
            <person name="Lundell T."/>
            <person name="Morin E."/>
            <person name="Murat C."/>
            <person name="Riley R."/>
            <person name="Ohm R."/>
            <person name="Sun H."/>
            <person name="Tunlid A."/>
            <person name="Henrissat B."/>
            <person name="Grigoriev I.V."/>
            <person name="Hibbett D.S."/>
            <person name="Martin F."/>
        </authorList>
    </citation>
    <scope>NUCLEOTIDE SEQUENCE [LARGE SCALE GENOMIC DNA]</scope>
    <source>
        <strain evidence="2 3">FD-317 M1</strain>
    </source>
</reference>
<feature type="compositionally biased region" description="Basic and acidic residues" evidence="1">
    <location>
        <begin position="382"/>
        <end position="392"/>
    </location>
</feature>
<sequence length="392" mass="44777">MAGFNRFLSYQVIIYTEEFALRLLESDVQIAEEEPSVEYRLYALMSRIISDLCLVAHPKQEESNGEEHPIVLQAHNQAYFGYTIETKNPITAMIFHAQSRTLTPVFWLEGKALFSHLTEPIRAWRADLEWWRNRASSIFESAVDQVREQAHFAFKSFKGDEYHVIILVGIFWSLLTFSRDKKERMRKLERESLDFNTPAENRGIKRRRDSSQERSEMTDLEKILHDFDANLQPESGFIIPNLPLPELQYFNESLVLGNPVKAINPIFLSFLAEVMDKQGFNLQPSWMTVPPGFDVATADKQSLKQGTEILGRVYSAKLFAHRTARREQRAADSYSPPSAEGDSDFVPPHGNDATPPFRRNKPIRTGGILDDPGSPTPSHPGPFHDIRGEIGQ</sequence>
<dbReference type="OrthoDB" id="10603625at2759"/>
<keyword evidence="3" id="KW-1185">Reference proteome</keyword>
<dbReference type="HOGENOM" id="CLU_704094_0_0_1"/>
<protein>
    <submittedName>
        <fullName evidence="2">Uncharacterized protein</fullName>
    </submittedName>
</protein>
<name>A0A0D0BWX9_9AGAR</name>
<dbReference type="AlphaFoldDB" id="A0A0D0BWX9"/>
<evidence type="ECO:0000313" key="3">
    <source>
        <dbReference type="Proteomes" id="UP000053593"/>
    </source>
</evidence>